<feature type="transmembrane region" description="Helical" evidence="6">
    <location>
        <begin position="43"/>
        <end position="63"/>
    </location>
</feature>
<dbReference type="Pfam" id="PF02588">
    <property type="entry name" value="YitT_membrane"/>
    <property type="match status" value="1"/>
</dbReference>
<gene>
    <name evidence="7" type="ORF">P5F74_13645</name>
</gene>
<dbReference type="PANTHER" id="PTHR33545">
    <property type="entry name" value="UPF0750 MEMBRANE PROTEIN YITT-RELATED"/>
    <property type="match status" value="1"/>
</dbReference>
<evidence type="ECO:0000313" key="7">
    <source>
        <dbReference type="EMBL" id="MED4129182.1"/>
    </source>
</evidence>
<feature type="transmembrane region" description="Helical" evidence="6">
    <location>
        <begin position="70"/>
        <end position="89"/>
    </location>
</feature>
<name>A0ABU6NQX1_9BACI</name>
<comment type="caution">
    <text evidence="7">The sequence shown here is derived from an EMBL/GenBank/DDBJ whole genome shotgun (WGS) entry which is preliminary data.</text>
</comment>
<keyword evidence="3 6" id="KW-0812">Transmembrane</keyword>
<keyword evidence="4 6" id="KW-1133">Transmembrane helix</keyword>
<dbReference type="InterPro" id="IPR003740">
    <property type="entry name" value="YitT"/>
</dbReference>
<proteinExistence type="predicted"/>
<organism evidence="7 8">
    <name type="scientific">Shouchella miscanthi</name>
    <dbReference type="NCBI Taxonomy" id="2598861"/>
    <lineage>
        <taxon>Bacteria</taxon>
        <taxon>Bacillati</taxon>
        <taxon>Bacillota</taxon>
        <taxon>Bacilli</taxon>
        <taxon>Bacillales</taxon>
        <taxon>Bacillaceae</taxon>
        <taxon>Shouchella</taxon>
    </lineage>
</organism>
<reference evidence="7 8" key="1">
    <citation type="submission" date="2023-03" db="EMBL/GenBank/DDBJ databases">
        <title>Bacillus Genome Sequencing.</title>
        <authorList>
            <person name="Dunlap C."/>
        </authorList>
    </citation>
    <scope>NUCLEOTIDE SEQUENCE [LARGE SCALE GENOMIC DNA]</scope>
    <source>
        <strain evidence="7 8">B-4107</strain>
    </source>
</reference>
<evidence type="ECO:0000256" key="3">
    <source>
        <dbReference type="ARBA" id="ARBA00022692"/>
    </source>
</evidence>
<dbReference type="RefSeq" id="WP_035393964.1">
    <property type="nucleotide sequence ID" value="NZ_CP042163.1"/>
</dbReference>
<sequence length="207" mass="22257">MIFFRKAIAILLGCFIVSIGVLLLRHAGLITGGTAGLTLTLSYLVNLPFSLLFFLVNIPFYIFSFIRMGLSFTIVTMLSVTFLSLLTAVDTFLPSFTVPMFFGAVLGGVSIGTGLTLLFNQQASLGGANILALYLQKKAGIDPGKTNFLFDAFVVLLSFLVVGLIPGLFSVLSILITSKIISLYKHRFIKHVKPVQLKKASVSGAGV</sequence>
<keyword evidence="2" id="KW-1003">Cell membrane</keyword>
<keyword evidence="5 6" id="KW-0472">Membrane</keyword>
<comment type="subcellular location">
    <subcellularLocation>
        <location evidence="1">Cell membrane</location>
        <topology evidence="1">Multi-pass membrane protein</topology>
    </subcellularLocation>
</comment>
<accession>A0ABU6NQX1</accession>
<dbReference type="EMBL" id="JAROAS010000028">
    <property type="protein sequence ID" value="MED4129182.1"/>
    <property type="molecule type" value="Genomic_DNA"/>
</dbReference>
<dbReference type="InterPro" id="IPR051461">
    <property type="entry name" value="UPF0750_membrane"/>
</dbReference>
<evidence type="ECO:0000256" key="6">
    <source>
        <dbReference type="SAM" id="Phobius"/>
    </source>
</evidence>
<keyword evidence="8" id="KW-1185">Reference proteome</keyword>
<feature type="transmembrane region" description="Helical" evidence="6">
    <location>
        <begin position="101"/>
        <end position="119"/>
    </location>
</feature>
<evidence type="ECO:0000313" key="8">
    <source>
        <dbReference type="Proteomes" id="UP001341820"/>
    </source>
</evidence>
<evidence type="ECO:0000256" key="5">
    <source>
        <dbReference type="ARBA" id="ARBA00023136"/>
    </source>
</evidence>
<feature type="transmembrane region" description="Helical" evidence="6">
    <location>
        <begin position="148"/>
        <end position="176"/>
    </location>
</feature>
<evidence type="ECO:0000256" key="1">
    <source>
        <dbReference type="ARBA" id="ARBA00004651"/>
    </source>
</evidence>
<evidence type="ECO:0000256" key="4">
    <source>
        <dbReference type="ARBA" id="ARBA00022989"/>
    </source>
</evidence>
<evidence type="ECO:0000256" key="2">
    <source>
        <dbReference type="ARBA" id="ARBA00022475"/>
    </source>
</evidence>
<dbReference type="Proteomes" id="UP001341820">
    <property type="component" value="Unassembled WGS sequence"/>
</dbReference>
<dbReference type="PANTHER" id="PTHR33545:SF5">
    <property type="entry name" value="UPF0750 MEMBRANE PROTEIN YITT"/>
    <property type="match status" value="1"/>
</dbReference>
<protein>
    <submittedName>
        <fullName evidence="7">YitT family protein</fullName>
    </submittedName>
</protein>